<keyword evidence="2" id="KW-1185">Reference proteome</keyword>
<evidence type="ECO:0000313" key="2">
    <source>
        <dbReference type="Proteomes" id="UP000258408"/>
    </source>
</evidence>
<gene>
    <name evidence="1" type="primary">69</name>
    <name evidence="1" type="ORF">SEA_BLUEEYEDBEAUTY_69</name>
</gene>
<dbReference type="RefSeq" id="YP_009839264.1">
    <property type="nucleotide sequence ID" value="NC_048720.1"/>
</dbReference>
<sequence length="135" mass="15773">MKYRTKPFEIEAMRYYNDGESFEKIQRWAGTHETPNGHVHPNFDLASNWVMESPEIKAVVWDYLHETWVGVRLGDYIIKGMKGEFYPCDPEVFQSKYEPVQEMKVDISLQGGVVTAEQINRAVGKRIQQSRRFQG</sequence>
<organism evidence="1 2">
    <name type="scientific">Streptomyces phage Blueeyedbeauty</name>
    <dbReference type="NCBI Taxonomy" id="2250336"/>
    <lineage>
        <taxon>Viruses</taxon>
        <taxon>Duplodnaviria</taxon>
        <taxon>Heunggongvirae</taxon>
        <taxon>Uroviricota</taxon>
        <taxon>Caudoviricetes</taxon>
        <taxon>Stanwilliamsviridae</taxon>
        <taxon>Loccivirinae</taxon>
        <taxon>Annadreamyvirus</taxon>
        <taxon>Annadreamyvirus blueeyedbeauty</taxon>
    </lineage>
</organism>
<dbReference type="KEGG" id="vg:55599859"/>
<dbReference type="GeneID" id="55599859"/>
<accession>A0A345L1R0</accession>
<evidence type="ECO:0000313" key="1">
    <source>
        <dbReference type="EMBL" id="AXH49212.1"/>
    </source>
</evidence>
<dbReference type="Proteomes" id="UP000258408">
    <property type="component" value="Segment"/>
</dbReference>
<name>A0A345L1R0_9CAUD</name>
<protein>
    <submittedName>
        <fullName evidence="1">Uncharacterized protein</fullName>
    </submittedName>
</protein>
<reference evidence="1 2" key="1">
    <citation type="submission" date="2018-06" db="EMBL/GenBank/DDBJ databases">
        <authorList>
            <person name="Luttrell C.E."/>
            <person name="Myers K.N."/>
            <person name="Simpson A.N."/>
            <person name="Sulollari A."/>
            <person name="Suri N."/>
            <person name="Nayek S."/>
            <person name="Bhuiyan S."/>
            <person name="Smith B.R."/>
            <person name="Hughes L.E."/>
            <person name="Garlena R.A."/>
            <person name="Russell D.A."/>
            <person name="Pope W.H."/>
            <person name="Jacobs-Sera D."/>
            <person name="Hatfull G.F."/>
        </authorList>
    </citation>
    <scope>NUCLEOTIDE SEQUENCE [LARGE SCALE GENOMIC DNA]</scope>
</reference>
<dbReference type="EMBL" id="MH536814">
    <property type="protein sequence ID" value="AXH49212.1"/>
    <property type="molecule type" value="Genomic_DNA"/>
</dbReference>
<proteinExistence type="predicted"/>